<accession>A0A2K8U7S7</accession>
<dbReference type="Gene3D" id="1.50.10.20">
    <property type="match status" value="1"/>
</dbReference>
<dbReference type="RefSeq" id="WP_100919368.1">
    <property type="nucleotide sequence ID" value="NZ_CP020370.1"/>
</dbReference>
<protein>
    <submittedName>
        <fullName evidence="6">Alpha-2-macroglobulin</fullName>
    </submittedName>
</protein>
<dbReference type="CDD" id="cd02891">
    <property type="entry name" value="A2M_like"/>
    <property type="match status" value="1"/>
</dbReference>
<evidence type="ECO:0000256" key="4">
    <source>
        <dbReference type="ARBA" id="ARBA00023157"/>
    </source>
</evidence>
<dbReference type="SUPFAM" id="SSF57414">
    <property type="entry name" value="Hairpin loop containing domain-like"/>
    <property type="match status" value="1"/>
</dbReference>
<dbReference type="InterPro" id="IPR011625">
    <property type="entry name" value="A2M_N_BRD"/>
</dbReference>
<evidence type="ECO:0000256" key="1">
    <source>
        <dbReference type="ARBA" id="ARBA00010556"/>
    </source>
</evidence>
<keyword evidence="2" id="KW-0732">Signal</keyword>
<dbReference type="InterPro" id="IPR026284">
    <property type="entry name" value="A2MG_proteobact"/>
</dbReference>
<evidence type="ECO:0000256" key="3">
    <source>
        <dbReference type="ARBA" id="ARBA00022737"/>
    </source>
</evidence>
<keyword evidence="4" id="KW-1015">Disulfide bond</keyword>
<dbReference type="Pfam" id="PF00024">
    <property type="entry name" value="PAN_1"/>
    <property type="match status" value="1"/>
</dbReference>
<dbReference type="OrthoDB" id="9767116at2"/>
<dbReference type="SMART" id="SM00223">
    <property type="entry name" value="APPLE"/>
    <property type="match status" value="1"/>
</dbReference>
<evidence type="ECO:0000256" key="2">
    <source>
        <dbReference type="ARBA" id="ARBA00022729"/>
    </source>
</evidence>
<dbReference type="Gene3D" id="1.25.40.10">
    <property type="entry name" value="Tetratricopeptide repeat domain"/>
    <property type="match status" value="1"/>
</dbReference>
<dbReference type="KEGG" id="tsy:THSYN_11970"/>
<dbReference type="InterPro" id="IPR000177">
    <property type="entry name" value="Apple"/>
</dbReference>
<dbReference type="Pfam" id="PF17973">
    <property type="entry name" value="bMG10"/>
    <property type="match status" value="1"/>
</dbReference>
<proteinExistence type="inferred from homology"/>
<name>A0A2K8U7S7_9GAMM</name>
<evidence type="ECO:0000313" key="6">
    <source>
        <dbReference type="EMBL" id="AUB81604.1"/>
    </source>
</evidence>
<dbReference type="InterPro" id="IPR041203">
    <property type="entry name" value="Bact_A2M_MG5"/>
</dbReference>
<dbReference type="Pfam" id="PF07703">
    <property type="entry name" value="A2M_BRD"/>
    <property type="match status" value="1"/>
</dbReference>
<evidence type="ECO:0000259" key="5">
    <source>
        <dbReference type="PROSITE" id="PS50948"/>
    </source>
</evidence>
<dbReference type="PANTHER" id="PTHR40094:SF1">
    <property type="entry name" value="UBIQUITIN DOMAIN-CONTAINING PROTEIN"/>
    <property type="match status" value="1"/>
</dbReference>
<organism evidence="6 7">
    <name type="scientific">Candidatus Thiodictyon syntrophicum</name>
    <dbReference type="NCBI Taxonomy" id="1166950"/>
    <lineage>
        <taxon>Bacteria</taxon>
        <taxon>Pseudomonadati</taxon>
        <taxon>Pseudomonadota</taxon>
        <taxon>Gammaproteobacteria</taxon>
        <taxon>Chromatiales</taxon>
        <taxon>Chromatiaceae</taxon>
        <taxon>Thiodictyon</taxon>
    </lineage>
</organism>
<dbReference type="SUPFAM" id="SSF48239">
    <property type="entry name" value="Terpenoid cyclases/Protein prenyltransferases"/>
    <property type="match status" value="1"/>
</dbReference>
<dbReference type="EMBL" id="CP020370">
    <property type="protein sequence ID" value="AUB81604.1"/>
    <property type="molecule type" value="Genomic_DNA"/>
</dbReference>
<dbReference type="Gene3D" id="2.60.40.1930">
    <property type="match status" value="1"/>
</dbReference>
<dbReference type="Pfam" id="PF11974">
    <property type="entry name" value="bMG3"/>
    <property type="match status" value="1"/>
</dbReference>
<dbReference type="InterPro" id="IPR051802">
    <property type="entry name" value="YfhM-like"/>
</dbReference>
<dbReference type="Proteomes" id="UP000232638">
    <property type="component" value="Chromosome"/>
</dbReference>
<reference evidence="6 7" key="1">
    <citation type="submission" date="2017-03" db="EMBL/GenBank/DDBJ databases">
        <title>Complete genome sequence of Candidatus 'Thiodictyon syntrophicum' sp. nov. strain Cad16T, a photolithoautotroph purple sulfur bacterium isolated from an alpine meromictic lake.</title>
        <authorList>
            <person name="Luedin S.M."/>
            <person name="Pothier J.F."/>
            <person name="Danza F."/>
            <person name="Storelli N."/>
            <person name="Wittwer M."/>
            <person name="Tonolla M."/>
        </authorList>
    </citation>
    <scope>NUCLEOTIDE SEQUENCE [LARGE SCALE GENOMIC DNA]</scope>
    <source>
        <strain evidence="6 7">Cad16T</strain>
    </source>
</reference>
<dbReference type="SMART" id="SM01419">
    <property type="entry name" value="Thiol-ester_cl"/>
    <property type="match status" value="1"/>
</dbReference>
<dbReference type="Pfam" id="PF01835">
    <property type="entry name" value="MG2"/>
    <property type="match status" value="1"/>
</dbReference>
<comment type="similarity">
    <text evidence="1">Belongs to the protease inhibitor I39 (alpha-2-macroglobulin) family. Bacterial alpha-2-macroglobulin subfamily.</text>
</comment>
<dbReference type="Gene3D" id="3.50.4.10">
    <property type="entry name" value="Hepatocyte Growth Factor"/>
    <property type="match status" value="1"/>
</dbReference>
<dbReference type="CDD" id="cd01100">
    <property type="entry name" value="APPLE_Factor_XI_like"/>
    <property type="match status" value="1"/>
</dbReference>
<dbReference type="GO" id="GO:0004866">
    <property type="term" value="F:endopeptidase inhibitor activity"/>
    <property type="evidence" value="ECO:0007669"/>
    <property type="project" value="InterPro"/>
</dbReference>
<keyword evidence="7" id="KW-1185">Reference proteome</keyword>
<feature type="domain" description="Apple" evidence="5">
    <location>
        <begin position="48"/>
        <end position="134"/>
    </location>
</feature>
<dbReference type="InterPro" id="IPR001599">
    <property type="entry name" value="Macroglobln_a2"/>
</dbReference>
<dbReference type="InterPro" id="IPR011990">
    <property type="entry name" value="TPR-like_helical_dom_sf"/>
</dbReference>
<keyword evidence="3" id="KW-0677">Repeat</keyword>
<dbReference type="InterPro" id="IPR008930">
    <property type="entry name" value="Terpenoid_cyclase/PrenylTrfase"/>
</dbReference>
<dbReference type="PANTHER" id="PTHR40094">
    <property type="entry name" value="ALPHA-2-MACROGLOBULIN HOMOLOG"/>
    <property type="match status" value="1"/>
</dbReference>
<gene>
    <name evidence="6" type="ORF">THSYN_11970</name>
</gene>
<dbReference type="PROSITE" id="PS50948">
    <property type="entry name" value="PAN"/>
    <property type="match status" value="1"/>
</dbReference>
<dbReference type="SMART" id="SM01360">
    <property type="entry name" value="A2M"/>
    <property type="match status" value="1"/>
</dbReference>
<dbReference type="InterPro" id="IPR002890">
    <property type="entry name" value="MG2"/>
</dbReference>
<dbReference type="GO" id="GO:0005576">
    <property type="term" value="C:extracellular region"/>
    <property type="evidence" value="ECO:0007669"/>
    <property type="project" value="InterPro"/>
</dbReference>
<dbReference type="Pfam" id="PF17962">
    <property type="entry name" value="bMG6"/>
    <property type="match status" value="1"/>
</dbReference>
<dbReference type="PIRSF" id="PIRSF038980">
    <property type="entry name" value="A2M_bac"/>
    <property type="match status" value="1"/>
</dbReference>
<dbReference type="InterPro" id="IPR003609">
    <property type="entry name" value="Pan_app"/>
</dbReference>
<dbReference type="InterPro" id="IPR041462">
    <property type="entry name" value="Bact_A2M_MG6"/>
</dbReference>
<dbReference type="InterPro" id="IPR047565">
    <property type="entry name" value="Alpha-macroglob_thiol-ester_cl"/>
</dbReference>
<dbReference type="SMART" id="SM01359">
    <property type="entry name" value="A2M_N_2"/>
    <property type="match status" value="1"/>
</dbReference>
<sequence length="1896" mass="199833">MHGFRFRPRADRYALLLLLVLAVLLPAWVLAAPGPAAGAGPTPAPSAAPGPARQLLLMQDADYFGRDIEVLKEVALDDCTAACLATPACRAFTYNSKARWCFLKDQFRDLRTFPGAVSGRVLEGAAATLAQRRAAELGFLPPDALDAARKLAAGLAALVPPESTKELKGQGVDEVSAAARAARGMGNGEQAVVLAAAAVRLAPDDPGLWLGLAQALEAATPEGYELRSQRKAQASAAAVNAYLLAPTEAQRTPALLALGRTLKNREQWRPAIGALAAALALRTDPAVQADLAKLRADHGFRVTEHRVEAESPTPRICIEFSEPLARLNPNLADFVKATDGNAGAGGANTGAGLPVDPQERQVCIDGVSHGGRYTIQVRKGLPAASGETLAKTVDLDIRVGNRTPAAHFLGRAYVLPRGGEATIPVVSVNADRLAAKVYRIGDRSIAQALGDGPFLKSLSGYEAGQIADQTGETIWTGTIEIQAELNRDVTTAVPVGTLVPDLKPGVYALTASPTRTLTPGQQEQDCEEGCGESAATQWFVVSDLGLTALTGNDGLHTLVRSLSSTAPVAGAKLRLIARNNDVLGTADTDAAGYARFEPGLLRGTGGNAPLLMTAEAADGDYGFLDLTRTPFDLTDRGVEGRPAPKPLDVFLVPERGVYRPGETVHLTALVRDPQVRAVADLPLTLVIRRPDGVERERLLVKDQGLGGHLADVALTGGAMRGTWRVLAYSDPKGEPIGQTTFLVEDFEPERLDFALTAPGTGAGLDPRAATALPITARFLYGAPAAGLQVEGELAVKVAEGLAAWPGYRFGLVDDVPEATQQPLDAVTTDAQGAALVQVLLPELVPTSRLLTADLAVRVLDAGGRPVERNLTLPVLDGQARLGVRPTFEGEAPEGGTAGFEVIALGKDGARRAATGVAWTLERVETNFQWYRKDDGTYDYEPVERTKRVASGTLKLDATSTGRIETPVQWGAYRLRLAADGLLSVSMNFEAGWYVTPKAADTPDQLKVSLDKATYRVGNRARVHIEPHTGQGGQGGEPGLALVMVVDDRVIAMHAVQVPATGTTLDLPVTADWGPGAYVTAVLYRPMDLEARRMPGRAIGLAWAGVDPQERRLAIELAVEPGQRPRGTMPVRVAVTNLEPGTEAFVTLAAVDQGILNVTGYKPPEPDAWYFGQRRLGLEVRDLYGQLIDRMQGAPGVVRSGGDGGLAKLLAPPPSEELMAYFSGVVRLDDQGQAVIQVPIPDFNGTVRLMAMAWTAVGVGHGLADALVRDPVVVSASLPRFLAPADRSRLLLGLTLVEAEDTAGAAPQGGEVTVAVSTEHGLITADPAAATQRLTLAPSVRTEVQVPLTADTVGDETILVQVTTPAGQVLTKHLKLGVRTNAPATFSSTAHLLAPGAAPLTLTPDLLGDFVTGTGAVLASVSRAGRLDIAGILRGLDRYPHGCTEQLVSRALPLLYLDQVALAAGLSGDPAVPPRIREAVTRVLANAGADGRFGLWAPGGEDLWLDAFATDFLTRARERGFEVPQPALDAALDNLKNAAAYSTPTPSDVYALYVLARNGRASIGDLRYLADERLKDLGSPMAKAQVGAALALYGDRTRADAALTAAAADLDRSVPLVGAGTWRADYGSTLRDAAAVLALAAESGSDSVDLRALAGRVQDGVARARYRSTQEDTWLLLAAQALNKGKDGLRLEVDGKPVEGAWFGRFDAARLAAAPVLIRNLGTKPVDAMVAALGVPRVAPPAGGNGYVIERAYYDLDGKRVELTEVPQGKRLLAVVTVRADAQGQARLIVDDPLPAGLEIDNPNLMRSADVARVPGLDLLENPAHQEFRSDRFVAAIERDADDPAEFQLGYLIRAVTPGTYAQPPASVEDMYDPSRRAWTEAGSASVVGSVGVPPAR</sequence>
<dbReference type="Pfam" id="PF17972">
    <property type="entry name" value="bMG5"/>
    <property type="match status" value="1"/>
</dbReference>
<dbReference type="Pfam" id="PF21142">
    <property type="entry name" value="A2M_bMG2"/>
    <property type="match status" value="1"/>
</dbReference>
<dbReference type="InterPro" id="IPR049120">
    <property type="entry name" value="A2M_bMG2"/>
</dbReference>
<dbReference type="GO" id="GO:0006508">
    <property type="term" value="P:proteolysis"/>
    <property type="evidence" value="ECO:0007669"/>
    <property type="project" value="InterPro"/>
</dbReference>
<dbReference type="InterPro" id="IPR021868">
    <property type="entry name" value="Alpha_2_Macroglob_MG3"/>
</dbReference>
<evidence type="ECO:0000313" key="7">
    <source>
        <dbReference type="Proteomes" id="UP000232638"/>
    </source>
</evidence>
<dbReference type="InterPro" id="IPR041246">
    <property type="entry name" value="Bact_MG10"/>
</dbReference>